<dbReference type="PANTHER" id="PTHR45881">
    <property type="entry name" value="CHECKPOINT SUPPRESSOR 1-LIKE, ISOFORM A-RELATED"/>
    <property type="match status" value="1"/>
</dbReference>
<feature type="region of interest" description="Disordered" evidence="7">
    <location>
        <begin position="278"/>
        <end position="352"/>
    </location>
</feature>
<evidence type="ECO:0000256" key="5">
    <source>
        <dbReference type="ARBA" id="ARBA00023242"/>
    </source>
</evidence>
<keyword evidence="5 6" id="KW-0539">Nucleus</keyword>
<dbReference type="InterPro" id="IPR036388">
    <property type="entry name" value="WH-like_DNA-bd_sf"/>
</dbReference>
<organism evidence="9 10">
    <name type="scientific">Lineolata rhizophorae</name>
    <dbReference type="NCBI Taxonomy" id="578093"/>
    <lineage>
        <taxon>Eukaryota</taxon>
        <taxon>Fungi</taxon>
        <taxon>Dikarya</taxon>
        <taxon>Ascomycota</taxon>
        <taxon>Pezizomycotina</taxon>
        <taxon>Dothideomycetes</taxon>
        <taxon>Dothideomycetes incertae sedis</taxon>
        <taxon>Lineolatales</taxon>
        <taxon>Lineolataceae</taxon>
        <taxon>Lineolata</taxon>
    </lineage>
</organism>
<evidence type="ECO:0000259" key="8">
    <source>
        <dbReference type="PROSITE" id="PS50039"/>
    </source>
</evidence>
<feature type="region of interest" description="Disordered" evidence="7">
    <location>
        <begin position="138"/>
        <end position="175"/>
    </location>
</feature>
<evidence type="ECO:0000256" key="6">
    <source>
        <dbReference type="PROSITE-ProRule" id="PRU00089"/>
    </source>
</evidence>
<dbReference type="SMART" id="SM00339">
    <property type="entry name" value="FH"/>
    <property type="match status" value="1"/>
</dbReference>
<feature type="DNA-binding region" description="Fork-head" evidence="6">
    <location>
        <begin position="47"/>
        <end position="145"/>
    </location>
</feature>
<evidence type="ECO:0000256" key="3">
    <source>
        <dbReference type="ARBA" id="ARBA00023125"/>
    </source>
</evidence>
<proteinExistence type="predicted"/>
<evidence type="ECO:0000256" key="7">
    <source>
        <dbReference type="SAM" id="MobiDB-lite"/>
    </source>
</evidence>
<evidence type="ECO:0000256" key="1">
    <source>
        <dbReference type="ARBA" id="ARBA00004123"/>
    </source>
</evidence>
<keyword evidence="2" id="KW-0805">Transcription regulation</keyword>
<gene>
    <name evidence="9" type="ORF">BDY21DRAFT_302623</name>
</gene>
<dbReference type="OrthoDB" id="5954824at2759"/>
<dbReference type="AlphaFoldDB" id="A0A6A6P3N7"/>
<dbReference type="InterPro" id="IPR030456">
    <property type="entry name" value="TF_fork_head_CS_2"/>
</dbReference>
<dbReference type="InterPro" id="IPR036390">
    <property type="entry name" value="WH_DNA-bd_sf"/>
</dbReference>
<keyword evidence="4" id="KW-0804">Transcription</keyword>
<keyword evidence="3 6" id="KW-0238">DNA-binding</keyword>
<dbReference type="SUPFAM" id="SSF46785">
    <property type="entry name" value="Winged helix' DNA-binding domain"/>
    <property type="match status" value="1"/>
</dbReference>
<dbReference type="Proteomes" id="UP000799766">
    <property type="component" value="Unassembled WGS sequence"/>
</dbReference>
<evidence type="ECO:0000256" key="4">
    <source>
        <dbReference type="ARBA" id="ARBA00023163"/>
    </source>
</evidence>
<feature type="compositionally biased region" description="Low complexity" evidence="7">
    <location>
        <begin position="162"/>
        <end position="171"/>
    </location>
</feature>
<feature type="domain" description="Fork-head" evidence="8">
    <location>
        <begin position="47"/>
        <end position="145"/>
    </location>
</feature>
<sequence length="352" mass="39064">MHGISTKAENQLPLSPQYDLADGYDSPGSGDEDDNAKCSPREDPNEENHQPYARLIHQALINAPDHTMVLKDIYKWFEVHTDKAKNNKGTKGWQNSIRHNLSMNGGFEKVEPLPGEGAKSRNAWRLTSEALLHGVKSTTRYRSKTPHKRNSRSHVPAPQRQASGAKGGLAAKKAHMRQKQAERLNILCDPNVPIPTIETAQNMPIPSIEHAETPLSNPFQPWGTQQLFCRQEPCFADMSRSPMDWQDRGMDWPNQDLKIRVEGLPQEVLNGMNEHRDVQLQPGTESPQISGFYGAQPPVPFAHFDRNDPLSSSPESASHGPFTPADSTPADTYDAFGTSTDSSSLIPTTMTC</sequence>
<protein>
    <recommendedName>
        <fullName evidence="8">Fork-head domain-containing protein</fullName>
    </recommendedName>
</protein>
<feature type="compositionally biased region" description="Polar residues" evidence="7">
    <location>
        <begin position="337"/>
        <end position="352"/>
    </location>
</feature>
<dbReference type="Gene3D" id="1.10.10.10">
    <property type="entry name" value="Winged helix-like DNA-binding domain superfamily/Winged helix DNA-binding domain"/>
    <property type="match status" value="1"/>
</dbReference>
<dbReference type="Pfam" id="PF00250">
    <property type="entry name" value="Forkhead"/>
    <property type="match status" value="1"/>
</dbReference>
<feature type="compositionally biased region" description="Basic and acidic residues" evidence="7">
    <location>
        <begin position="35"/>
        <end position="48"/>
    </location>
</feature>
<dbReference type="PROSITE" id="PS50039">
    <property type="entry name" value="FORK_HEAD_3"/>
    <property type="match status" value="1"/>
</dbReference>
<dbReference type="InterPro" id="IPR001766">
    <property type="entry name" value="Fork_head_dom"/>
</dbReference>
<evidence type="ECO:0000313" key="9">
    <source>
        <dbReference type="EMBL" id="KAF2458434.1"/>
    </source>
</evidence>
<dbReference type="GO" id="GO:0000981">
    <property type="term" value="F:DNA-binding transcription factor activity, RNA polymerase II-specific"/>
    <property type="evidence" value="ECO:0007669"/>
    <property type="project" value="TreeGrafter"/>
</dbReference>
<comment type="subcellular location">
    <subcellularLocation>
        <location evidence="1 6">Nucleus</location>
    </subcellularLocation>
</comment>
<dbReference type="PANTHER" id="PTHR45881:SF5">
    <property type="entry name" value="FORK-HEAD DOMAIN-CONTAINING PROTEIN"/>
    <property type="match status" value="1"/>
</dbReference>
<evidence type="ECO:0000313" key="10">
    <source>
        <dbReference type="Proteomes" id="UP000799766"/>
    </source>
</evidence>
<dbReference type="GO" id="GO:0000978">
    <property type="term" value="F:RNA polymerase II cis-regulatory region sequence-specific DNA binding"/>
    <property type="evidence" value="ECO:0007669"/>
    <property type="project" value="TreeGrafter"/>
</dbReference>
<name>A0A6A6P3N7_9PEZI</name>
<feature type="compositionally biased region" description="Basic residues" evidence="7">
    <location>
        <begin position="139"/>
        <end position="152"/>
    </location>
</feature>
<feature type="region of interest" description="Disordered" evidence="7">
    <location>
        <begin position="1"/>
        <end position="48"/>
    </location>
</feature>
<reference evidence="9" key="1">
    <citation type="journal article" date="2020" name="Stud. Mycol.">
        <title>101 Dothideomycetes genomes: a test case for predicting lifestyles and emergence of pathogens.</title>
        <authorList>
            <person name="Haridas S."/>
            <person name="Albert R."/>
            <person name="Binder M."/>
            <person name="Bloem J."/>
            <person name="Labutti K."/>
            <person name="Salamov A."/>
            <person name="Andreopoulos B."/>
            <person name="Baker S."/>
            <person name="Barry K."/>
            <person name="Bills G."/>
            <person name="Bluhm B."/>
            <person name="Cannon C."/>
            <person name="Castanera R."/>
            <person name="Culley D."/>
            <person name="Daum C."/>
            <person name="Ezra D."/>
            <person name="Gonzalez J."/>
            <person name="Henrissat B."/>
            <person name="Kuo A."/>
            <person name="Liang C."/>
            <person name="Lipzen A."/>
            <person name="Lutzoni F."/>
            <person name="Magnuson J."/>
            <person name="Mondo S."/>
            <person name="Nolan M."/>
            <person name="Ohm R."/>
            <person name="Pangilinan J."/>
            <person name="Park H.-J."/>
            <person name="Ramirez L."/>
            <person name="Alfaro M."/>
            <person name="Sun H."/>
            <person name="Tritt A."/>
            <person name="Yoshinaga Y."/>
            <person name="Zwiers L.-H."/>
            <person name="Turgeon B."/>
            <person name="Goodwin S."/>
            <person name="Spatafora J."/>
            <person name="Crous P."/>
            <person name="Grigoriev I."/>
        </authorList>
    </citation>
    <scope>NUCLEOTIDE SEQUENCE</scope>
    <source>
        <strain evidence="9">ATCC 16933</strain>
    </source>
</reference>
<accession>A0A6A6P3N7</accession>
<keyword evidence="10" id="KW-1185">Reference proteome</keyword>
<evidence type="ECO:0000256" key="2">
    <source>
        <dbReference type="ARBA" id="ARBA00023015"/>
    </source>
</evidence>
<dbReference type="GO" id="GO:0005634">
    <property type="term" value="C:nucleus"/>
    <property type="evidence" value="ECO:0007669"/>
    <property type="project" value="UniProtKB-SubCell"/>
</dbReference>
<dbReference type="EMBL" id="MU001678">
    <property type="protein sequence ID" value="KAF2458434.1"/>
    <property type="molecule type" value="Genomic_DNA"/>
</dbReference>
<dbReference type="PROSITE" id="PS00658">
    <property type="entry name" value="FORK_HEAD_2"/>
    <property type="match status" value="1"/>
</dbReference>